<evidence type="ECO:0000259" key="12">
    <source>
        <dbReference type="PROSITE" id="PS50112"/>
    </source>
</evidence>
<dbReference type="CDD" id="cd00130">
    <property type="entry name" value="PAS"/>
    <property type="match status" value="1"/>
</dbReference>
<dbReference type="EMBL" id="BMQB01000003">
    <property type="protein sequence ID" value="GGJ87374.1"/>
    <property type="molecule type" value="Genomic_DNA"/>
</dbReference>
<dbReference type="PANTHER" id="PTHR42878">
    <property type="entry name" value="TWO-COMPONENT HISTIDINE KINASE"/>
    <property type="match status" value="1"/>
</dbReference>
<dbReference type="NCBIfam" id="TIGR00229">
    <property type="entry name" value="sensory_box"/>
    <property type="match status" value="1"/>
</dbReference>
<dbReference type="InterPro" id="IPR000014">
    <property type="entry name" value="PAS"/>
</dbReference>
<dbReference type="SUPFAM" id="SSF55785">
    <property type="entry name" value="PYP-like sensor domain (PAS domain)"/>
    <property type="match status" value="1"/>
</dbReference>
<evidence type="ECO:0000256" key="2">
    <source>
        <dbReference type="ARBA" id="ARBA00004236"/>
    </source>
</evidence>
<dbReference type="GO" id="GO:0000155">
    <property type="term" value="F:phosphorelay sensor kinase activity"/>
    <property type="evidence" value="ECO:0007669"/>
    <property type="project" value="InterPro"/>
</dbReference>
<dbReference type="AlphaFoldDB" id="A0A8J3B689"/>
<evidence type="ECO:0000256" key="4">
    <source>
        <dbReference type="ARBA" id="ARBA00022553"/>
    </source>
</evidence>
<feature type="domain" description="Histidine kinase" evidence="11">
    <location>
        <begin position="172"/>
        <end position="383"/>
    </location>
</feature>
<dbReference type="Gene3D" id="1.10.287.130">
    <property type="match status" value="1"/>
</dbReference>
<dbReference type="CDD" id="cd00082">
    <property type="entry name" value="HisKA"/>
    <property type="match status" value="1"/>
</dbReference>
<dbReference type="Gene3D" id="3.30.450.20">
    <property type="entry name" value="PAS domain"/>
    <property type="match status" value="1"/>
</dbReference>
<proteinExistence type="predicted"/>
<evidence type="ECO:0000259" key="13">
    <source>
        <dbReference type="PROSITE" id="PS50113"/>
    </source>
</evidence>
<dbReference type="Pfam" id="PF08448">
    <property type="entry name" value="PAS_4"/>
    <property type="match status" value="1"/>
</dbReference>
<dbReference type="FunFam" id="1.10.287.130:FF:000070">
    <property type="entry name" value="Histidine kinase sensor protein"/>
    <property type="match status" value="1"/>
</dbReference>
<evidence type="ECO:0000256" key="6">
    <source>
        <dbReference type="ARBA" id="ARBA00022777"/>
    </source>
</evidence>
<dbReference type="InterPro" id="IPR036890">
    <property type="entry name" value="HATPase_C_sf"/>
</dbReference>
<dbReference type="RefSeq" id="WP_189169461.1">
    <property type="nucleotide sequence ID" value="NZ_BMQB01000003.1"/>
</dbReference>
<keyword evidence="15" id="KW-1185">Reference proteome</keyword>
<dbReference type="InterPro" id="IPR005467">
    <property type="entry name" value="His_kinase_dom"/>
</dbReference>
<organism evidence="14 15">
    <name type="scientific">Pilimelia anulata</name>
    <dbReference type="NCBI Taxonomy" id="53371"/>
    <lineage>
        <taxon>Bacteria</taxon>
        <taxon>Bacillati</taxon>
        <taxon>Actinomycetota</taxon>
        <taxon>Actinomycetes</taxon>
        <taxon>Micromonosporales</taxon>
        <taxon>Micromonosporaceae</taxon>
        <taxon>Pilimelia</taxon>
    </lineage>
</organism>
<evidence type="ECO:0000259" key="11">
    <source>
        <dbReference type="PROSITE" id="PS50109"/>
    </source>
</evidence>
<dbReference type="InterPro" id="IPR000700">
    <property type="entry name" value="PAS-assoc_C"/>
</dbReference>
<dbReference type="SMART" id="SM00091">
    <property type="entry name" value="PAS"/>
    <property type="match status" value="1"/>
</dbReference>
<dbReference type="InterPro" id="IPR013656">
    <property type="entry name" value="PAS_4"/>
</dbReference>
<dbReference type="GO" id="GO:0030295">
    <property type="term" value="F:protein kinase activator activity"/>
    <property type="evidence" value="ECO:0007669"/>
    <property type="project" value="TreeGrafter"/>
</dbReference>
<evidence type="ECO:0000256" key="9">
    <source>
        <dbReference type="ARBA" id="ARBA00039401"/>
    </source>
</evidence>
<reference evidence="14" key="1">
    <citation type="journal article" date="2014" name="Int. J. Syst. Evol. Microbiol.">
        <title>Complete genome sequence of Corynebacterium casei LMG S-19264T (=DSM 44701T), isolated from a smear-ripened cheese.</title>
        <authorList>
            <consortium name="US DOE Joint Genome Institute (JGI-PGF)"/>
            <person name="Walter F."/>
            <person name="Albersmeier A."/>
            <person name="Kalinowski J."/>
            <person name="Ruckert C."/>
        </authorList>
    </citation>
    <scope>NUCLEOTIDE SEQUENCE</scope>
    <source>
        <strain evidence="14">JCM 3090</strain>
    </source>
</reference>
<comment type="subcellular location">
    <subcellularLocation>
        <location evidence="2">Cell membrane</location>
    </subcellularLocation>
</comment>
<gene>
    <name evidence="14" type="ORF">GCM10010123_16210</name>
</gene>
<dbReference type="GO" id="GO:0007234">
    <property type="term" value="P:osmosensory signaling via phosphorelay pathway"/>
    <property type="evidence" value="ECO:0007669"/>
    <property type="project" value="TreeGrafter"/>
</dbReference>
<dbReference type="SMART" id="SM00388">
    <property type="entry name" value="HisKA"/>
    <property type="match status" value="1"/>
</dbReference>
<dbReference type="SMART" id="SM00387">
    <property type="entry name" value="HATPase_c"/>
    <property type="match status" value="1"/>
</dbReference>
<comment type="catalytic activity">
    <reaction evidence="1">
        <text>ATP + protein L-histidine = ADP + protein N-phospho-L-histidine.</text>
        <dbReference type="EC" id="2.7.13.3"/>
    </reaction>
</comment>
<dbReference type="InterPro" id="IPR003594">
    <property type="entry name" value="HATPase_dom"/>
</dbReference>
<dbReference type="InterPro" id="IPR036097">
    <property type="entry name" value="HisK_dim/P_sf"/>
</dbReference>
<dbReference type="PROSITE" id="PS50109">
    <property type="entry name" value="HIS_KIN"/>
    <property type="match status" value="1"/>
</dbReference>
<dbReference type="FunFam" id="3.30.565.10:FF:000006">
    <property type="entry name" value="Sensor histidine kinase WalK"/>
    <property type="match status" value="1"/>
</dbReference>
<evidence type="ECO:0000256" key="7">
    <source>
        <dbReference type="ARBA" id="ARBA00023012"/>
    </source>
</evidence>
<dbReference type="InterPro" id="IPR003661">
    <property type="entry name" value="HisK_dim/P_dom"/>
</dbReference>
<dbReference type="InterPro" id="IPR035965">
    <property type="entry name" value="PAS-like_dom_sf"/>
</dbReference>
<dbReference type="Gene3D" id="3.30.565.10">
    <property type="entry name" value="Histidine kinase-like ATPase, C-terminal domain"/>
    <property type="match status" value="1"/>
</dbReference>
<keyword evidence="8" id="KW-0472">Membrane</keyword>
<feature type="coiled-coil region" evidence="10">
    <location>
        <begin position="131"/>
        <end position="165"/>
    </location>
</feature>
<name>A0A8J3B689_9ACTN</name>
<evidence type="ECO:0000256" key="5">
    <source>
        <dbReference type="ARBA" id="ARBA00022679"/>
    </source>
</evidence>
<dbReference type="GO" id="GO:0005886">
    <property type="term" value="C:plasma membrane"/>
    <property type="evidence" value="ECO:0007669"/>
    <property type="project" value="UniProtKB-SubCell"/>
</dbReference>
<feature type="domain" description="PAS" evidence="12">
    <location>
        <begin position="19"/>
        <end position="63"/>
    </location>
</feature>
<evidence type="ECO:0000256" key="1">
    <source>
        <dbReference type="ARBA" id="ARBA00000085"/>
    </source>
</evidence>
<sequence length="389" mass="42903">MTEPPALRRAAAGPLPAVGLEQLMALIDSTSAVVYMRDIAGRYLLVNREYERLFGVYREDIVGLTDHDLFPAGIADAFRANDLDALASPEPLRMEEVAPGDDGPRTYITVKFALTDAAGRPYAVAGISTDITEQKRAEDEVRRLNSELEKRVRERTAELEASTRELDAFSYSVSHDLRAPLRAMEGYAQILREDYGAVLDDEGRRYLDRVQANAVRMASMIDDLLHLSRAARSEMCREFTDLNQIIGTVIEELQQETPDREVAVAVAPGLTTEGDPALIRLVVQNLISNAWKFTGRTADARITVDSPEPGTFRFADNGAGFDMTYVDKLFDPFQRLHTTSDFEGTGIGLAIVHRIVRRHGGRVWAESAPGAGATFWLTFGDDGKAGHSA</sequence>
<evidence type="ECO:0000256" key="3">
    <source>
        <dbReference type="ARBA" id="ARBA00012438"/>
    </source>
</evidence>
<dbReference type="Pfam" id="PF02518">
    <property type="entry name" value="HATPase_c"/>
    <property type="match status" value="1"/>
</dbReference>
<reference evidence="14" key="2">
    <citation type="submission" date="2020-09" db="EMBL/GenBank/DDBJ databases">
        <authorList>
            <person name="Sun Q."/>
            <person name="Ohkuma M."/>
        </authorList>
    </citation>
    <scope>NUCLEOTIDE SEQUENCE</scope>
    <source>
        <strain evidence="14">JCM 3090</strain>
    </source>
</reference>
<keyword evidence="6" id="KW-0418">Kinase</keyword>
<dbReference type="PRINTS" id="PR00344">
    <property type="entry name" value="BCTRLSENSOR"/>
</dbReference>
<keyword evidence="4" id="KW-0597">Phosphoprotein</keyword>
<dbReference type="GO" id="GO:0000156">
    <property type="term" value="F:phosphorelay response regulator activity"/>
    <property type="evidence" value="ECO:0007669"/>
    <property type="project" value="TreeGrafter"/>
</dbReference>
<evidence type="ECO:0000313" key="15">
    <source>
        <dbReference type="Proteomes" id="UP000649739"/>
    </source>
</evidence>
<dbReference type="SUPFAM" id="SSF55874">
    <property type="entry name" value="ATPase domain of HSP90 chaperone/DNA topoisomerase II/histidine kinase"/>
    <property type="match status" value="1"/>
</dbReference>
<keyword evidence="7" id="KW-0902">Two-component regulatory system</keyword>
<comment type="caution">
    <text evidence="14">The sequence shown here is derived from an EMBL/GenBank/DDBJ whole genome shotgun (WGS) entry which is preliminary data.</text>
</comment>
<accession>A0A8J3B689</accession>
<dbReference type="SUPFAM" id="SSF47384">
    <property type="entry name" value="Homodimeric domain of signal transducing histidine kinase"/>
    <property type="match status" value="1"/>
</dbReference>
<dbReference type="Proteomes" id="UP000649739">
    <property type="component" value="Unassembled WGS sequence"/>
</dbReference>
<keyword evidence="5" id="KW-0808">Transferase</keyword>
<dbReference type="EC" id="2.7.13.3" evidence="3"/>
<dbReference type="Pfam" id="PF00512">
    <property type="entry name" value="HisKA"/>
    <property type="match status" value="1"/>
</dbReference>
<evidence type="ECO:0000256" key="8">
    <source>
        <dbReference type="ARBA" id="ARBA00023136"/>
    </source>
</evidence>
<dbReference type="PROSITE" id="PS50112">
    <property type="entry name" value="PAS"/>
    <property type="match status" value="1"/>
</dbReference>
<dbReference type="InterPro" id="IPR050351">
    <property type="entry name" value="BphY/WalK/GraS-like"/>
</dbReference>
<keyword evidence="10" id="KW-0175">Coiled coil</keyword>
<evidence type="ECO:0000313" key="14">
    <source>
        <dbReference type="EMBL" id="GGJ87374.1"/>
    </source>
</evidence>
<feature type="domain" description="PAC" evidence="13">
    <location>
        <begin position="88"/>
        <end position="143"/>
    </location>
</feature>
<dbReference type="PANTHER" id="PTHR42878:SF15">
    <property type="entry name" value="BACTERIOPHYTOCHROME"/>
    <property type="match status" value="1"/>
</dbReference>
<dbReference type="PROSITE" id="PS50113">
    <property type="entry name" value="PAC"/>
    <property type="match status" value="1"/>
</dbReference>
<protein>
    <recommendedName>
        <fullName evidence="9">Sensor-like histidine kinase SenX3</fullName>
        <ecNumber evidence="3">2.7.13.3</ecNumber>
    </recommendedName>
</protein>
<evidence type="ECO:0000256" key="10">
    <source>
        <dbReference type="SAM" id="Coils"/>
    </source>
</evidence>
<dbReference type="InterPro" id="IPR004358">
    <property type="entry name" value="Sig_transdc_His_kin-like_C"/>
</dbReference>